<dbReference type="PRINTS" id="PR00113">
    <property type="entry name" value="ALKPHPHTASE"/>
</dbReference>
<keyword evidence="9 15" id="KW-0862">Zinc</keyword>
<dbReference type="PROSITE" id="PS00123">
    <property type="entry name" value="ALKALINE_PHOSPHATASE"/>
    <property type="match status" value="1"/>
</dbReference>
<keyword evidence="10 15" id="KW-0460">Magnesium</keyword>
<evidence type="ECO:0000256" key="11">
    <source>
        <dbReference type="ARBA" id="ARBA00023136"/>
    </source>
</evidence>
<dbReference type="InterPro" id="IPR017850">
    <property type="entry name" value="Alkaline_phosphatase_core_sf"/>
</dbReference>
<comment type="caution">
    <text evidence="20">The sequence shown here is derived from an EMBL/GenBank/DDBJ whole genome shotgun (WGS) entry which is preliminary data.</text>
</comment>
<comment type="cofactor">
    <cofactor evidence="15">
        <name>Zn(2+)</name>
        <dbReference type="ChEBI" id="CHEBI:29105"/>
    </cofactor>
    <text evidence="15">Binds 2 Zn(2+) ions.</text>
</comment>
<evidence type="ECO:0000256" key="17">
    <source>
        <dbReference type="RuleBase" id="RU003947"/>
    </source>
</evidence>
<sequence>GLNMKVLLHLILLVSCITQWTDAASPSATARRFKTKIDEGQSHWNDIGREELKAALDVQLNTNVAKNVILFLGDGMSIATITAARIYKGQKEGKGGEEGKLAFEDFPHAGLSKTYCVDTQVADSASTATAFLTGVKTNYHSVGVDKNVLNKDCSTFNEESKVHSVVQWAQDAGKKTGVVTSTRITHATPSAAYAHTPEREWECDSHIKRDIGDDYLTECSEVKDIARQLIEDEPGASINVLMGGGLQAFQLPSHQVRWDDDWNCERLDGKDLIDEFITKKTEAGKTKAVVTNMTDLMNVDDSTEYLLGLFWNTHLPYEHVKEEEELDIPTLAEMTEKAITMLQKGDNGFFLLVEGGRIDHAHHDGTAKRALDEAVAMDKAVEAALKLTNEEDTLIVVTADHAHAMSFNGYPDRGSEIVGLGTMADDDLPLTTLMYNTGPGFNYTTNADGEVVRWNLTDTTVTDFEHLQQGEVYMEWSNHGGEDVAIYAKGPMSYLFHSLHEQNYIAHAMAYAACIGADTDVGSHCPEKEVLKNGGFQPETGSSPWTIAGSLVGALFGVIIIAGVLSMIIKKY</sequence>
<feature type="active site" description="Phosphoserine intermediate" evidence="14">
    <location>
        <position position="124"/>
    </location>
</feature>
<keyword evidence="12" id="KW-0325">Glycoprotein</keyword>
<keyword evidence="4" id="KW-1003">Cell membrane</keyword>
<comment type="subcellular location">
    <subcellularLocation>
        <location evidence="1">Cell membrane</location>
        <topology evidence="1">Lipid-anchor</topology>
        <topology evidence="1">GPI-anchor</topology>
    </subcellularLocation>
</comment>
<feature type="chain" id="PRO_5043393832" description="Alkaline phosphatase" evidence="19">
    <location>
        <begin position="24"/>
        <end position="572"/>
    </location>
</feature>
<evidence type="ECO:0000256" key="7">
    <source>
        <dbReference type="ARBA" id="ARBA00022723"/>
    </source>
</evidence>
<evidence type="ECO:0000256" key="6">
    <source>
        <dbReference type="ARBA" id="ARBA00022622"/>
    </source>
</evidence>
<dbReference type="Proteomes" id="UP001497623">
    <property type="component" value="Unassembled WGS sequence"/>
</dbReference>
<feature type="binding site" evidence="15">
    <location>
        <position position="363"/>
    </location>
    <ligand>
        <name>Zn(2+)</name>
        <dbReference type="ChEBI" id="CHEBI:29105"/>
        <label>2</label>
    </ligand>
</feature>
<dbReference type="SUPFAM" id="SSF53649">
    <property type="entry name" value="Alkaline phosphatase-like"/>
    <property type="match status" value="1"/>
</dbReference>
<feature type="binding site" evidence="15">
    <location>
        <position position="401"/>
    </location>
    <ligand>
        <name>Zn(2+)</name>
        <dbReference type="ChEBI" id="CHEBI:29105"/>
        <label>2</label>
    </ligand>
</feature>
<evidence type="ECO:0000256" key="16">
    <source>
        <dbReference type="RuleBase" id="RU003946"/>
    </source>
</evidence>
<dbReference type="CDD" id="cd16012">
    <property type="entry name" value="ALP"/>
    <property type="match status" value="1"/>
</dbReference>
<feature type="binding site" evidence="15">
    <location>
        <position position="188"/>
    </location>
    <ligand>
        <name>Mg(2+)</name>
        <dbReference type="ChEBI" id="CHEBI:18420"/>
    </ligand>
</feature>
<keyword evidence="6" id="KW-0336">GPI-anchor</keyword>
<dbReference type="GO" id="GO:0005886">
    <property type="term" value="C:plasma membrane"/>
    <property type="evidence" value="ECO:0007669"/>
    <property type="project" value="UniProtKB-SubCell"/>
</dbReference>
<dbReference type="PANTHER" id="PTHR11596:SF5">
    <property type="entry name" value="ALKALINE PHOSPHATASE"/>
    <property type="match status" value="1"/>
</dbReference>
<keyword evidence="19" id="KW-0732">Signal</keyword>
<dbReference type="InterPro" id="IPR001952">
    <property type="entry name" value="Alkaline_phosphatase"/>
</dbReference>
<keyword evidence="21" id="KW-1185">Reference proteome</keyword>
<dbReference type="Pfam" id="PF00245">
    <property type="entry name" value="Alk_phosphatase"/>
    <property type="match status" value="1"/>
</dbReference>
<dbReference type="PANTHER" id="PTHR11596">
    <property type="entry name" value="ALKALINE PHOSPHATASE"/>
    <property type="match status" value="1"/>
</dbReference>
<evidence type="ECO:0000256" key="12">
    <source>
        <dbReference type="ARBA" id="ARBA00023180"/>
    </source>
</evidence>
<feature type="transmembrane region" description="Helical" evidence="18">
    <location>
        <begin position="545"/>
        <end position="569"/>
    </location>
</feature>
<evidence type="ECO:0000256" key="13">
    <source>
        <dbReference type="ARBA" id="ARBA00023288"/>
    </source>
</evidence>
<comment type="catalytic activity">
    <reaction evidence="17">
        <text>a phosphate monoester + H2O = an alcohol + phosphate</text>
        <dbReference type="Rhea" id="RHEA:15017"/>
        <dbReference type="ChEBI" id="CHEBI:15377"/>
        <dbReference type="ChEBI" id="CHEBI:30879"/>
        <dbReference type="ChEBI" id="CHEBI:43474"/>
        <dbReference type="ChEBI" id="CHEBI:67140"/>
        <dbReference type="EC" id="3.1.3.1"/>
    </reaction>
</comment>
<accession>A0AAV2RQ90</accession>
<feature type="binding site" evidence="15">
    <location>
        <position position="400"/>
    </location>
    <ligand>
        <name>Zn(2+)</name>
        <dbReference type="ChEBI" id="CHEBI:29105"/>
        <label>2</label>
    </ligand>
</feature>
<feature type="binding site" evidence="15">
    <location>
        <position position="479"/>
    </location>
    <ligand>
        <name>Zn(2+)</name>
        <dbReference type="ChEBI" id="CHEBI:29105"/>
        <label>2</label>
    </ligand>
</feature>
<feature type="binding site" evidence="15">
    <location>
        <position position="354"/>
    </location>
    <ligand>
        <name>Mg(2+)</name>
        <dbReference type="ChEBI" id="CHEBI:18420"/>
    </ligand>
</feature>
<reference evidence="20 21" key="1">
    <citation type="submission" date="2024-05" db="EMBL/GenBank/DDBJ databases">
        <authorList>
            <person name="Wallberg A."/>
        </authorList>
    </citation>
    <scope>NUCLEOTIDE SEQUENCE [LARGE SCALE GENOMIC DNA]</scope>
</reference>
<organism evidence="20 21">
    <name type="scientific">Meganyctiphanes norvegica</name>
    <name type="common">Northern krill</name>
    <name type="synonym">Thysanopoda norvegica</name>
    <dbReference type="NCBI Taxonomy" id="48144"/>
    <lineage>
        <taxon>Eukaryota</taxon>
        <taxon>Metazoa</taxon>
        <taxon>Ecdysozoa</taxon>
        <taxon>Arthropoda</taxon>
        <taxon>Crustacea</taxon>
        <taxon>Multicrustacea</taxon>
        <taxon>Malacostraca</taxon>
        <taxon>Eumalacostraca</taxon>
        <taxon>Eucarida</taxon>
        <taxon>Euphausiacea</taxon>
        <taxon>Euphausiidae</taxon>
        <taxon>Meganyctiphanes</taxon>
    </lineage>
</organism>
<evidence type="ECO:0000256" key="3">
    <source>
        <dbReference type="ARBA" id="ARBA00012647"/>
    </source>
</evidence>
<dbReference type="SMART" id="SM00098">
    <property type="entry name" value="alkPPc"/>
    <property type="match status" value="1"/>
</dbReference>
<keyword evidence="13" id="KW-0449">Lipoprotein</keyword>
<evidence type="ECO:0000256" key="15">
    <source>
        <dbReference type="PIRSR" id="PIRSR601952-2"/>
    </source>
</evidence>
<proteinExistence type="inferred from homology"/>
<comment type="cofactor">
    <cofactor evidence="15">
        <name>Mg(2+)</name>
        <dbReference type="ChEBI" id="CHEBI:18420"/>
    </cofactor>
    <text evidence="15">Binds 1 Mg(2+) ion.</text>
</comment>
<evidence type="ECO:0000256" key="2">
    <source>
        <dbReference type="ARBA" id="ARBA00005984"/>
    </source>
</evidence>
<feature type="signal peptide" evidence="19">
    <location>
        <begin position="1"/>
        <end position="23"/>
    </location>
</feature>
<dbReference type="FunFam" id="3.40.720.10:FF:000008">
    <property type="entry name" value="Alkaline phosphatase"/>
    <property type="match status" value="1"/>
</dbReference>
<keyword evidence="18" id="KW-0812">Transmembrane</keyword>
<evidence type="ECO:0000256" key="9">
    <source>
        <dbReference type="ARBA" id="ARBA00022833"/>
    </source>
</evidence>
<dbReference type="GO" id="GO:0046872">
    <property type="term" value="F:metal ion binding"/>
    <property type="evidence" value="ECO:0007669"/>
    <property type="project" value="UniProtKB-KW"/>
</dbReference>
<dbReference type="InterPro" id="IPR018299">
    <property type="entry name" value="Alkaline_phosphatase_AS"/>
</dbReference>
<dbReference type="EMBL" id="CAXKWB010025948">
    <property type="protein sequence ID" value="CAL4129111.1"/>
    <property type="molecule type" value="Genomic_DNA"/>
</dbReference>
<protein>
    <recommendedName>
        <fullName evidence="3 17">Alkaline phosphatase</fullName>
        <ecNumber evidence="3 17">3.1.3.1</ecNumber>
    </recommendedName>
</protein>
<keyword evidence="7 15" id="KW-0479">Metal-binding</keyword>
<feature type="non-terminal residue" evidence="20">
    <location>
        <position position="1"/>
    </location>
</feature>
<evidence type="ECO:0000313" key="20">
    <source>
        <dbReference type="EMBL" id="CAL4129111.1"/>
    </source>
</evidence>
<dbReference type="GO" id="GO:0098552">
    <property type="term" value="C:side of membrane"/>
    <property type="evidence" value="ECO:0007669"/>
    <property type="project" value="UniProtKB-KW"/>
</dbReference>
<feature type="binding site" evidence="15">
    <location>
        <position position="186"/>
    </location>
    <ligand>
        <name>Mg(2+)</name>
        <dbReference type="ChEBI" id="CHEBI:18420"/>
    </ligand>
</feature>
<dbReference type="Gene3D" id="3.40.720.10">
    <property type="entry name" value="Alkaline Phosphatase, subunit A"/>
    <property type="match status" value="1"/>
</dbReference>
<evidence type="ECO:0000256" key="10">
    <source>
        <dbReference type="ARBA" id="ARBA00022842"/>
    </source>
</evidence>
<keyword evidence="5" id="KW-0597">Phosphoprotein</keyword>
<keyword evidence="8 17" id="KW-0378">Hydrolase</keyword>
<feature type="binding site" evidence="15">
    <location>
        <position position="359"/>
    </location>
    <ligand>
        <name>Zn(2+)</name>
        <dbReference type="ChEBI" id="CHEBI:29105"/>
        <label>2</label>
    </ligand>
</feature>
<keyword evidence="18" id="KW-1133">Transmembrane helix</keyword>
<evidence type="ECO:0000313" key="21">
    <source>
        <dbReference type="Proteomes" id="UP001497623"/>
    </source>
</evidence>
<dbReference type="GO" id="GO:0004035">
    <property type="term" value="F:alkaline phosphatase activity"/>
    <property type="evidence" value="ECO:0007669"/>
    <property type="project" value="UniProtKB-EC"/>
</dbReference>
<feature type="binding site" evidence="15">
    <location>
        <position position="74"/>
    </location>
    <ligand>
        <name>Zn(2+)</name>
        <dbReference type="ChEBI" id="CHEBI:29105"/>
        <label>2</label>
    </ligand>
</feature>
<evidence type="ECO:0000256" key="4">
    <source>
        <dbReference type="ARBA" id="ARBA00022475"/>
    </source>
</evidence>
<dbReference type="EC" id="3.1.3.1" evidence="3 17"/>
<evidence type="ECO:0000256" key="19">
    <source>
        <dbReference type="SAM" id="SignalP"/>
    </source>
</evidence>
<evidence type="ECO:0000256" key="8">
    <source>
        <dbReference type="ARBA" id="ARBA00022801"/>
    </source>
</evidence>
<evidence type="ECO:0000256" key="18">
    <source>
        <dbReference type="SAM" id="Phobius"/>
    </source>
</evidence>
<evidence type="ECO:0000256" key="1">
    <source>
        <dbReference type="ARBA" id="ARBA00004609"/>
    </source>
</evidence>
<evidence type="ECO:0000256" key="14">
    <source>
        <dbReference type="PIRSR" id="PIRSR601952-1"/>
    </source>
</evidence>
<dbReference type="AlphaFoldDB" id="A0AAV2RQ90"/>
<gene>
    <name evidence="20" type="ORF">MNOR_LOCUS26245</name>
</gene>
<feature type="binding site" evidence="15">
    <location>
        <position position="74"/>
    </location>
    <ligand>
        <name>Mg(2+)</name>
        <dbReference type="ChEBI" id="CHEBI:18420"/>
    </ligand>
</feature>
<name>A0AAV2RQ90_MEGNR</name>
<comment type="similarity">
    <text evidence="2 16">Belongs to the alkaline phosphatase family.</text>
</comment>
<keyword evidence="11 18" id="KW-0472">Membrane</keyword>
<evidence type="ECO:0000256" key="5">
    <source>
        <dbReference type="ARBA" id="ARBA00022553"/>
    </source>
</evidence>